<dbReference type="Gene3D" id="6.10.140.10">
    <property type="match status" value="1"/>
</dbReference>
<dbReference type="PANTHER" id="PTHR39646:SF1">
    <property type="entry name" value="DNA-DIRECTED RNA POLYMERASE SUBUNIT RPO4"/>
    <property type="match status" value="1"/>
</dbReference>
<dbReference type="InterPro" id="IPR005574">
    <property type="entry name" value="Rpb4/RPC9"/>
</dbReference>
<dbReference type="EC" id="2.7.7.6" evidence="2"/>
<feature type="coiled-coil region" evidence="1">
    <location>
        <begin position="7"/>
        <end position="34"/>
    </location>
</feature>
<dbReference type="GO" id="GO:0003899">
    <property type="term" value="F:DNA-directed RNA polymerase activity"/>
    <property type="evidence" value="ECO:0007669"/>
    <property type="project" value="UniProtKB-EC"/>
</dbReference>
<organism evidence="2">
    <name type="scientific">hydrocarbon metagenome</name>
    <dbReference type="NCBI Taxonomy" id="938273"/>
    <lineage>
        <taxon>unclassified sequences</taxon>
        <taxon>metagenomes</taxon>
        <taxon>ecological metagenomes</taxon>
    </lineage>
</organism>
<name>A0A0W8F5F6_9ZZZZ</name>
<gene>
    <name evidence="2" type="ORF">ASZ90_014257</name>
</gene>
<evidence type="ECO:0000313" key="2">
    <source>
        <dbReference type="EMBL" id="KUG16092.1"/>
    </source>
</evidence>
<dbReference type="AlphaFoldDB" id="A0A0W8F5F6"/>
<accession>A0A0W8F5F6</accession>
<proteinExistence type="inferred from homology"/>
<keyword evidence="2" id="KW-0804">Transcription</keyword>
<comment type="caution">
    <text evidence="2">The sequence shown here is derived from an EMBL/GenBank/DDBJ whole genome shotgun (WGS) entry which is preliminary data.</text>
</comment>
<dbReference type="InterPro" id="IPR044876">
    <property type="entry name" value="HRDC_dom_sf"/>
</dbReference>
<sequence>MIVKSVLEEEFLTLAEVKEMLDQIREKRADEEELGYELRRAIRHAELFSKGSAEENTAMVAELMKMEKMTRTIAVKIADIRPVTKDELRAIYAKERFNLSEEELSNILEIAFRG</sequence>
<dbReference type="EMBL" id="LNQE01001515">
    <property type="protein sequence ID" value="KUG16092.1"/>
    <property type="molecule type" value="Genomic_DNA"/>
</dbReference>
<keyword evidence="1" id="KW-0175">Coiled coil</keyword>
<evidence type="ECO:0000256" key="1">
    <source>
        <dbReference type="SAM" id="Coils"/>
    </source>
</evidence>
<dbReference type="InterPro" id="IPR010997">
    <property type="entry name" value="HRDC-like_sf"/>
</dbReference>
<dbReference type="SUPFAM" id="SSF47819">
    <property type="entry name" value="HRDC-like"/>
    <property type="match status" value="1"/>
</dbReference>
<keyword evidence="2" id="KW-0808">Transferase</keyword>
<dbReference type="GO" id="GO:0000166">
    <property type="term" value="F:nucleotide binding"/>
    <property type="evidence" value="ECO:0007669"/>
    <property type="project" value="InterPro"/>
</dbReference>
<protein>
    <submittedName>
        <fullName evidence="2">Dna-directed rna polymerase subunit f</fullName>
        <ecNumber evidence="2">2.7.7.6</ecNumber>
    </submittedName>
</protein>
<dbReference type="Pfam" id="PF03874">
    <property type="entry name" value="RNA_pol_Rpb4"/>
    <property type="match status" value="1"/>
</dbReference>
<dbReference type="Gene3D" id="1.10.150.80">
    <property type="entry name" value="HRDC domain"/>
    <property type="match status" value="1"/>
</dbReference>
<keyword evidence="2" id="KW-0240">DNA-directed RNA polymerase</keyword>
<dbReference type="GO" id="GO:0000428">
    <property type="term" value="C:DNA-directed RNA polymerase complex"/>
    <property type="evidence" value="ECO:0007669"/>
    <property type="project" value="UniProtKB-KW"/>
</dbReference>
<dbReference type="PANTHER" id="PTHR39646">
    <property type="entry name" value="RNA POLYMERASE RPB4"/>
    <property type="match status" value="1"/>
</dbReference>
<dbReference type="GO" id="GO:0006352">
    <property type="term" value="P:DNA-templated transcription initiation"/>
    <property type="evidence" value="ECO:0007669"/>
    <property type="project" value="InterPro"/>
</dbReference>
<dbReference type="PIRSF" id="PIRSF005053">
    <property type="entry name" value="RNA_pol_F_arch"/>
    <property type="match status" value="1"/>
</dbReference>
<dbReference type="HAMAP" id="MF_00864">
    <property type="entry name" value="RNApol_arch_Rpo4"/>
    <property type="match status" value="1"/>
</dbReference>
<keyword evidence="2" id="KW-0548">Nucleotidyltransferase</keyword>
<reference evidence="2" key="1">
    <citation type="journal article" date="2015" name="Proc. Natl. Acad. Sci. U.S.A.">
        <title>Networks of energetic and metabolic interactions define dynamics in microbial communities.</title>
        <authorList>
            <person name="Embree M."/>
            <person name="Liu J.K."/>
            <person name="Al-Bassam M.M."/>
            <person name="Zengler K."/>
        </authorList>
    </citation>
    <scope>NUCLEOTIDE SEQUENCE</scope>
</reference>
<dbReference type="InterPro" id="IPR010924">
    <property type="entry name" value="Rpo4"/>
</dbReference>